<dbReference type="InterPro" id="IPR001451">
    <property type="entry name" value="Hexapep"/>
</dbReference>
<dbReference type="Gene3D" id="3.30.70.2010">
    <property type="match status" value="1"/>
</dbReference>
<keyword evidence="9" id="KW-1185">Reference proteome</keyword>
<dbReference type="Proteomes" id="UP000007934">
    <property type="component" value="Chromosome"/>
</dbReference>
<dbReference type="Pfam" id="PF14790">
    <property type="entry name" value="THDPS_N"/>
    <property type="match status" value="1"/>
</dbReference>
<name>E7AA00_HELFC</name>
<keyword evidence="2" id="KW-0028">Amino-acid biosynthesis</keyword>
<evidence type="ECO:0000256" key="4">
    <source>
        <dbReference type="ARBA" id="ARBA00022915"/>
    </source>
</evidence>
<keyword evidence="3 8" id="KW-0808">Transferase</keyword>
<evidence type="ECO:0000259" key="7">
    <source>
        <dbReference type="Pfam" id="PF14789"/>
    </source>
</evidence>
<dbReference type="EC" id="2.3.1.117" evidence="8"/>
<dbReference type="UniPathway" id="UPA00034">
    <property type="reaction ID" value="UER00019"/>
</dbReference>
<evidence type="ECO:0000313" key="8">
    <source>
        <dbReference type="EMBL" id="CBY83419.1"/>
    </source>
</evidence>
<evidence type="ECO:0000256" key="6">
    <source>
        <dbReference type="ARBA" id="ARBA00023315"/>
    </source>
</evidence>
<dbReference type="STRING" id="936155.HFELIS_13350"/>
<dbReference type="GO" id="GO:0009089">
    <property type="term" value="P:lysine biosynthetic process via diaminopimelate"/>
    <property type="evidence" value="ECO:0007669"/>
    <property type="project" value="UniProtKB-UniPathway"/>
</dbReference>
<organism evidence="8 9">
    <name type="scientific">Helicobacter felis (strain ATCC 49179 / CCUG 28539 / NCTC 12436 / CS1)</name>
    <dbReference type="NCBI Taxonomy" id="936155"/>
    <lineage>
        <taxon>Bacteria</taxon>
        <taxon>Pseudomonadati</taxon>
        <taxon>Campylobacterota</taxon>
        <taxon>Epsilonproteobacteria</taxon>
        <taxon>Campylobacterales</taxon>
        <taxon>Helicobacteraceae</taxon>
        <taxon>Helicobacter</taxon>
    </lineage>
</organism>
<keyword evidence="6 8" id="KW-0012">Acyltransferase</keyword>
<dbReference type="Pfam" id="PF14789">
    <property type="entry name" value="THDPS_M"/>
    <property type="match status" value="1"/>
</dbReference>
<dbReference type="CDD" id="cd04649">
    <property type="entry name" value="LbH_THP_succinylT_putative"/>
    <property type="match status" value="1"/>
</dbReference>
<dbReference type="SUPFAM" id="SSF51161">
    <property type="entry name" value="Trimeric LpxA-like enzymes"/>
    <property type="match status" value="1"/>
</dbReference>
<sequence length="427" mass="47225">MQKFKLFVSDYQNSPEYRKPLAFGIAKIARGQKSAKPLCATFPVLNWGEECLGSYAVFMEAIKHCLPLYAQEEERVSEVVYGIDKNFIHRALELYAPFLQEVLHDKNSHKNIQVVLELAKALENDQLYTSLVQEVHPSCELATKEHATNLSTQYHHNYHLVVIYEDKPCLSLESAYMKLLALSLGKAPLRSLNLEGIFSLLPNVAWSGHTPYELEWLREHEIALKMQDKYPCIDFVDKFPRYLMQMIPQHDNIRLLDSSKTRFGAYLGKGGYTQMPGASYINFNAGVEGACMNEGRISSSVVVGEGTDIGGGASVLGVLSGGNSQPISIGKNCLLGANCVLGISLGDGCIVDAGIGVLAGTIFEIAPKSAHELQKVNPTFTPKPEGLYKGKELSGLHGLHFRQESRSGKMIAFRSVRKIALNESLHH</sequence>
<dbReference type="Gene3D" id="3.30.60.70">
    <property type="entry name" value="Trimeric LpxA-like enzymes"/>
    <property type="match status" value="1"/>
</dbReference>
<keyword evidence="1" id="KW-0963">Cytoplasm</keyword>
<dbReference type="HOGENOM" id="CLU_057490_1_0_7"/>
<dbReference type="KEGG" id="hfe:HFELIS_13350"/>
<evidence type="ECO:0000256" key="2">
    <source>
        <dbReference type="ARBA" id="ARBA00022605"/>
    </source>
</evidence>
<evidence type="ECO:0000256" key="3">
    <source>
        <dbReference type="ARBA" id="ARBA00022679"/>
    </source>
</evidence>
<proteinExistence type="inferred from homology"/>
<keyword evidence="5" id="KW-0457">Lysine biosynthesis</keyword>
<dbReference type="GO" id="GO:0008666">
    <property type="term" value="F:2,3,4,5-tetrahydropyridine-2,6-dicarboxylate N-succinyltransferase activity"/>
    <property type="evidence" value="ECO:0007669"/>
    <property type="project" value="UniProtKB-EC"/>
</dbReference>
<reference evidence="8 9" key="1">
    <citation type="journal article" date="2011" name="Genome Biol. Evol.">
        <title>Comparative whole genome sequence analysis of the carcinogenic bacterial model pathogen Helicobacter felis.</title>
        <authorList>
            <person name="Arnold I.C."/>
            <person name="Zigova Z."/>
            <person name="Holden M."/>
            <person name="Lawley T.D."/>
            <person name="Rad R."/>
            <person name="Dougan G."/>
            <person name="Falkow S."/>
            <person name="Bentley S.D."/>
            <person name="Muller A."/>
        </authorList>
    </citation>
    <scope>NUCLEOTIDE SEQUENCE [LARGE SCALE GENOMIC DNA]</scope>
    <source>
        <strain evidence="9">ATCC 49179 / CCUG 28539 / NCTC 12436 / CS1</strain>
    </source>
</reference>
<feature type="domain" description="2,3,4,5-tetrahydropyridine-2,6-dicarboxylate N-succinyltransferase middle" evidence="7">
    <location>
        <begin position="201"/>
        <end position="241"/>
    </location>
</feature>
<dbReference type="GO" id="GO:0019877">
    <property type="term" value="P:diaminopimelate biosynthetic process"/>
    <property type="evidence" value="ECO:0007669"/>
    <property type="project" value="UniProtKB-KW"/>
</dbReference>
<dbReference type="GeneID" id="36134019"/>
<dbReference type="Gene3D" id="2.160.10.10">
    <property type="entry name" value="Hexapeptide repeat proteins"/>
    <property type="match status" value="1"/>
</dbReference>
<evidence type="ECO:0000256" key="5">
    <source>
        <dbReference type="ARBA" id="ARBA00023154"/>
    </source>
</evidence>
<dbReference type="InterPro" id="IPR011004">
    <property type="entry name" value="Trimer_LpxA-like_sf"/>
</dbReference>
<dbReference type="InterPro" id="IPR026586">
    <property type="entry name" value="Type2_DapD"/>
</dbReference>
<dbReference type="RefSeq" id="WP_013469783.1">
    <property type="nucleotide sequence ID" value="NC_014810.2"/>
</dbReference>
<dbReference type="AlphaFoldDB" id="E7AA00"/>
<dbReference type="HAMAP" id="MF_02122">
    <property type="entry name" value="DapD_type2"/>
    <property type="match status" value="1"/>
</dbReference>
<dbReference type="Pfam" id="PF14602">
    <property type="entry name" value="Hexapep_2"/>
    <property type="match status" value="1"/>
</dbReference>
<evidence type="ECO:0000313" key="9">
    <source>
        <dbReference type="Proteomes" id="UP000007934"/>
    </source>
</evidence>
<gene>
    <name evidence="8" type="primary">dapD</name>
    <name evidence="8" type="ordered locus">Hfelis_13350</name>
</gene>
<accession>E7AA00</accession>
<dbReference type="InterPro" id="IPR038361">
    <property type="entry name" value="THDPS_M_sf"/>
</dbReference>
<protein>
    <submittedName>
        <fullName evidence="8">Possible 2,3,4,5-tetrahydropyridine-2-carboxylate N-succinyltransferase</fullName>
        <ecNumber evidence="8">2.3.1.117</ecNumber>
    </submittedName>
</protein>
<dbReference type="EMBL" id="FQ670179">
    <property type="protein sequence ID" value="CBY83419.1"/>
    <property type="molecule type" value="Genomic_DNA"/>
</dbReference>
<evidence type="ECO:0000256" key="1">
    <source>
        <dbReference type="ARBA" id="ARBA00022490"/>
    </source>
</evidence>
<dbReference type="InterPro" id="IPR032784">
    <property type="entry name" value="THDPS_M"/>
</dbReference>
<dbReference type="eggNOG" id="COG2171">
    <property type="taxonomic scope" value="Bacteria"/>
</dbReference>
<dbReference type="OrthoDB" id="9782799at2"/>
<keyword evidence="4" id="KW-0220">Diaminopimelate biosynthesis</keyword>